<name>A0ABD3WDJ3_SINWO</name>
<keyword evidence="2" id="KW-1185">Reference proteome</keyword>
<sequence length="217" mass="24024">MIFRSKITSDLPYNKKCASFLLHSHKTIEQFGAVINVLSSSQDILEVRKGVGIMERQLMFAQYLLVVLMTLHQTYACICTGGTLRWENIMCPSRDKTVVEGTVIGGQLVETLRNRNDHDDLAFCGGYTMHLEKIFKNGSHPLGVRNGTFFVVLPNSEIDCGRPLFGGSTYIISGIVGVDGVLYSNTCQYIAFSTDVSVCSPEMDALMGRKELNCASY</sequence>
<dbReference type="SUPFAM" id="SSF50242">
    <property type="entry name" value="TIMP-like"/>
    <property type="match status" value="1"/>
</dbReference>
<gene>
    <name evidence="1" type="ORF">ACJMK2_039960</name>
</gene>
<organism evidence="1 2">
    <name type="scientific">Sinanodonta woodiana</name>
    <name type="common">Chinese pond mussel</name>
    <name type="synonym">Anodonta woodiana</name>
    <dbReference type="NCBI Taxonomy" id="1069815"/>
    <lineage>
        <taxon>Eukaryota</taxon>
        <taxon>Metazoa</taxon>
        <taxon>Spiralia</taxon>
        <taxon>Lophotrochozoa</taxon>
        <taxon>Mollusca</taxon>
        <taxon>Bivalvia</taxon>
        <taxon>Autobranchia</taxon>
        <taxon>Heteroconchia</taxon>
        <taxon>Palaeoheterodonta</taxon>
        <taxon>Unionida</taxon>
        <taxon>Unionoidea</taxon>
        <taxon>Unionidae</taxon>
        <taxon>Unioninae</taxon>
        <taxon>Sinanodonta</taxon>
    </lineage>
</organism>
<dbReference type="InterPro" id="IPR008993">
    <property type="entry name" value="TIMP-like_OB-fold"/>
</dbReference>
<reference evidence="1 2" key="1">
    <citation type="submission" date="2024-11" db="EMBL/GenBank/DDBJ databases">
        <title>Chromosome-level genome assembly of the freshwater bivalve Anodonta woodiana.</title>
        <authorList>
            <person name="Chen X."/>
        </authorList>
    </citation>
    <scope>NUCLEOTIDE SEQUENCE [LARGE SCALE GENOMIC DNA]</scope>
    <source>
        <strain evidence="1">MN2024</strain>
        <tissue evidence="1">Gills</tissue>
    </source>
</reference>
<evidence type="ECO:0000313" key="1">
    <source>
        <dbReference type="EMBL" id="KAL3871989.1"/>
    </source>
</evidence>
<accession>A0ABD3WDJ3</accession>
<proteinExistence type="predicted"/>
<comment type="caution">
    <text evidence="1">The sequence shown here is derived from an EMBL/GenBank/DDBJ whole genome shotgun (WGS) entry which is preliminary data.</text>
</comment>
<evidence type="ECO:0000313" key="2">
    <source>
        <dbReference type="Proteomes" id="UP001634394"/>
    </source>
</evidence>
<dbReference type="Proteomes" id="UP001634394">
    <property type="component" value="Unassembled WGS sequence"/>
</dbReference>
<dbReference type="AlphaFoldDB" id="A0ABD3WDJ3"/>
<dbReference type="Gene3D" id="2.40.50.120">
    <property type="match status" value="1"/>
</dbReference>
<protein>
    <submittedName>
        <fullName evidence="1">Uncharacterized protein</fullName>
    </submittedName>
</protein>
<dbReference type="EMBL" id="JBJQND010000007">
    <property type="protein sequence ID" value="KAL3871989.1"/>
    <property type="molecule type" value="Genomic_DNA"/>
</dbReference>